<sequence length="595" mass="66449">MKENKFDLYKIFNIFAIAVLVWFIFAFLILPNWEVLKSTFFPDGSFTIDGFSSIIQSDRAMTGLRNSFMIGLLLPITCSIVGILQVLFIEYFDVKGSKFLTVVYMIPLVFGGLLINNGYMFVYGPNGIATQLLSQINPNIDPNWFSGYAAVIVVMTFGCTINYMIFFRNAVRSIDYSTIEAARNLGASQWEILKDVVLPQLRPVINTCVILLFQQGVGAFSAPLIVGGQDYDAIMPLILTFANRPNSRMLAALLSLFLGVFQIIVLYVIQRTERNSNFASVSKTKVKQKKMKINNPATNVLAHITAYVFALAHLLPFVTVILFSFMDYQSIAEGTLSFSGFTLENYGRILSDSTAYRPFVTSVIYSFLSATVVAVITIYAARLIYKTKSKWGTVLEYLLHIPWLLPSVLFALGMILYYNQPKTVVFNQVLTGTTMIMLIGYIVVSIPNTLRFTKSAFYTVDDSLEEAATILGAKKMYTFFKVILPLILPTVLALFALNFNGKLDDFDLSAFLYHPLNPTLGIVIRNNLSSEYATDSIALNLVYSVILIIINALVVWLVYFGGMSKISSLFTGIKGKFRLKSKSQSGAVLINEQNS</sequence>
<dbReference type="STRING" id="883081.HMPREF9698_00565"/>
<keyword evidence="4" id="KW-0997">Cell inner membrane</keyword>
<dbReference type="GO" id="GO:0005886">
    <property type="term" value="C:plasma membrane"/>
    <property type="evidence" value="ECO:0007669"/>
    <property type="project" value="UniProtKB-SubCell"/>
</dbReference>
<keyword evidence="2 8" id="KW-0813">Transport</keyword>
<dbReference type="InterPro" id="IPR035906">
    <property type="entry name" value="MetI-like_sf"/>
</dbReference>
<evidence type="ECO:0000256" key="7">
    <source>
        <dbReference type="ARBA" id="ARBA00023136"/>
    </source>
</evidence>
<keyword evidence="3" id="KW-1003">Cell membrane</keyword>
<evidence type="ECO:0000256" key="5">
    <source>
        <dbReference type="ARBA" id="ARBA00022692"/>
    </source>
</evidence>
<dbReference type="Gene3D" id="1.10.3720.10">
    <property type="entry name" value="MetI-like"/>
    <property type="match status" value="2"/>
</dbReference>
<dbReference type="SUPFAM" id="SSF161098">
    <property type="entry name" value="MetI-like"/>
    <property type="match status" value="2"/>
</dbReference>
<feature type="domain" description="ABC transmembrane type-1" evidence="9">
    <location>
        <begin position="359"/>
        <end position="554"/>
    </location>
</feature>
<feature type="transmembrane region" description="Helical" evidence="8">
    <location>
        <begin position="424"/>
        <end position="444"/>
    </location>
</feature>
<dbReference type="PANTHER" id="PTHR43357">
    <property type="entry name" value="INNER MEMBRANE ABC TRANSPORTER PERMEASE PROTEIN YDCV"/>
    <property type="match status" value="1"/>
</dbReference>
<dbReference type="AlphaFoldDB" id="K9EB84"/>
<feature type="transmembrane region" description="Helical" evidence="8">
    <location>
        <begin position="363"/>
        <end position="385"/>
    </location>
</feature>
<feature type="transmembrane region" description="Helical" evidence="8">
    <location>
        <begin position="479"/>
        <end position="499"/>
    </location>
</feature>
<dbReference type="EMBL" id="AGXA01000013">
    <property type="protein sequence ID" value="EKU93888.1"/>
    <property type="molecule type" value="Genomic_DNA"/>
</dbReference>
<proteinExistence type="inferred from homology"/>
<feature type="transmembrane region" description="Helical" evidence="8">
    <location>
        <begin position="300"/>
        <end position="326"/>
    </location>
</feature>
<feature type="transmembrane region" description="Helical" evidence="8">
    <location>
        <begin position="101"/>
        <end position="124"/>
    </location>
</feature>
<evidence type="ECO:0000256" key="1">
    <source>
        <dbReference type="ARBA" id="ARBA00004429"/>
    </source>
</evidence>
<reference evidence="10 11" key="1">
    <citation type="submission" date="2012-09" db="EMBL/GenBank/DDBJ databases">
        <title>The Genome Sequence of Alloiococcus otitis ATCC 51267.</title>
        <authorList>
            <consortium name="The Broad Institute Genome Sequencing Platform"/>
            <person name="Earl A."/>
            <person name="Ward D."/>
            <person name="Feldgarden M."/>
            <person name="Gevers D."/>
            <person name="Huys G."/>
            <person name="Walker B."/>
            <person name="Young S.K."/>
            <person name="Zeng Q."/>
            <person name="Gargeya S."/>
            <person name="Fitzgerald M."/>
            <person name="Haas B."/>
            <person name="Abouelleil A."/>
            <person name="Alvarado L."/>
            <person name="Arachchi H.M."/>
            <person name="Berlin A.M."/>
            <person name="Chapman S.B."/>
            <person name="Goldberg J."/>
            <person name="Griggs A."/>
            <person name="Gujja S."/>
            <person name="Hansen M."/>
            <person name="Howarth C."/>
            <person name="Imamovic A."/>
            <person name="Larimer J."/>
            <person name="McCowen C."/>
            <person name="Montmayeur A."/>
            <person name="Murphy C."/>
            <person name="Neiman D."/>
            <person name="Pearson M."/>
            <person name="Priest M."/>
            <person name="Roberts A."/>
            <person name="Saif S."/>
            <person name="Shea T."/>
            <person name="Sisk P."/>
            <person name="Sykes S."/>
            <person name="Wortman J."/>
            <person name="Nusbaum C."/>
            <person name="Birren B."/>
        </authorList>
    </citation>
    <scope>NUCLEOTIDE SEQUENCE [LARGE SCALE GENOMIC DNA]</scope>
    <source>
        <strain evidence="10 11">ATCC 51267</strain>
    </source>
</reference>
<feature type="transmembrane region" description="Helical" evidence="8">
    <location>
        <begin position="12"/>
        <end position="33"/>
    </location>
</feature>
<feature type="transmembrane region" description="Helical" evidence="8">
    <location>
        <begin position="537"/>
        <end position="560"/>
    </location>
</feature>
<evidence type="ECO:0000256" key="3">
    <source>
        <dbReference type="ARBA" id="ARBA00022475"/>
    </source>
</evidence>
<dbReference type="CDD" id="cd06261">
    <property type="entry name" value="TM_PBP2"/>
    <property type="match status" value="2"/>
</dbReference>
<evidence type="ECO:0000259" key="9">
    <source>
        <dbReference type="PROSITE" id="PS50928"/>
    </source>
</evidence>
<dbReference type="Proteomes" id="UP000009875">
    <property type="component" value="Unassembled WGS sequence"/>
</dbReference>
<comment type="similarity">
    <text evidence="8">Belongs to the binding-protein-dependent transport system permease family.</text>
</comment>
<evidence type="ECO:0000313" key="10">
    <source>
        <dbReference type="EMBL" id="EKU93888.1"/>
    </source>
</evidence>
<accession>K9EB84</accession>
<feature type="transmembrane region" description="Helical" evidence="8">
    <location>
        <begin position="204"/>
        <end position="229"/>
    </location>
</feature>
<dbReference type="OrthoDB" id="9776648at2"/>
<evidence type="ECO:0000256" key="8">
    <source>
        <dbReference type="RuleBase" id="RU363032"/>
    </source>
</evidence>
<dbReference type="RefSeq" id="WP_003777185.1">
    <property type="nucleotide sequence ID" value="NZ_JH992958.1"/>
</dbReference>
<keyword evidence="11" id="KW-1185">Reference proteome</keyword>
<keyword evidence="7 8" id="KW-0472">Membrane</keyword>
<dbReference type="GO" id="GO:0055085">
    <property type="term" value="P:transmembrane transport"/>
    <property type="evidence" value="ECO:0007669"/>
    <property type="project" value="InterPro"/>
</dbReference>
<keyword evidence="5 8" id="KW-0812">Transmembrane</keyword>
<keyword evidence="6 8" id="KW-1133">Transmembrane helix</keyword>
<dbReference type="PANTHER" id="PTHR43357:SF4">
    <property type="entry name" value="INNER MEMBRANE ABC TRANSPORTER PERMEASE PROTEIN YDCV"/>
    <property type="match status" value="1"/>
</dbReference>
<evidence type="ECO:0000256" key="4">
    <source>
        <dbReference type="ARBA" id="ARBA00022519"/>
    </source>
</evidence>
<dbReference type="InterPro" id="IPR000515">
    <property type="entry name" value="MetI-like"/>
</dbReference>
<dbReference type="Pfam" id="PF00528">
    <property type="entry name" value="BPD_transp_1"/>
    <property type="match status" value="2"/>
</dbReference>
<comment type="subcellular location">
    <subcellularLocation>
        <location evidence="1">Cell inner membrane</location>
        <topology evidence="1">Multi-pass membrane protein</topology>
    </subcellularLocation>
    <subcellularLocation>
        <location evidence="8">Cell membrane</location>
        <topology evidence="8">Multi-pass membrane protein</topology>
    </subcellularLocation>
</comment>
<dbReference type="HOGENOM" id="CLU_021838_4_0_9"/>
<gene>
    <name evidence="10" type="ORF">HMPREF9698_00565</name>
</gene>
<feature type="transmembrane region" description="Helical" evidence="8">
    <location>
        <begin position="397"/>
        <end position="418"/>
    </location>
</feature>
<feature type="domain" description="ABC transmembrane type-1" evidence="9">
    <location>
        <begin position="64"/>
        <end position="269"/>
    </location>
</feature>
<dbReference type="eggNOG" id="COG1178">
    <property type="taxonomic scope" value="Bacteria"/>
</dbReference>
<comment type="caution">
    <text evidence="10">The sequence shown here is derived from an EMBL/GenBank/DDBJ whole genome shotgun (WGS) entry which is preliminary data.</text>
</comment>
<evidence type="ECO:0000256" key="2">
    <source>
        <dbReference type="ARBA" id="ARBA00022448"/>
    </source>
</evidence>
<feature type="transmembrane region" description="Helical" evidence="8">
    <location>
        <begin position="249"/>
        <end position="269"/>
    </location>
</feature>
<evidence type="ECO:0000313" key="11">
    <source>
        <dbReference type="Proteomes" id="UP000009875"/>
    </source>
</evidence>
<evidence type="ECO:0000256" key="6">
    <source>
        <dbReference type="ARBA" id="ARBA00022989"/>
    </source>
</evidence>
<organism evidence="10 11">
    <name type="scientific">Alloiococcus otitis ATCC 51267</name>
    <dbReference type="NCBI Taxonomy" id="883081"/>
    <lineage>
        <taxon>Bacteria</taxon>
        <taxon>Bacillati</taxon>
        <taxon>Bacillota</taxon>
        <taxon>Bacilli</taxon>
        <taxon>Lactobacillales</taxon>
        <taxon>Carnobacteriaceae</taxon>
        <taxon>Alloiococcus</taxon>
    </lineage>
</organism>
<feature type="transmembrane region" description="Helical" evidence="8">
    <location>
        <begin position="144"/>
        <end position="166"/>
    </location>
</feature>
<protein>
    <recommendedName>
        <fullName evidence="9">ABC transmembrane type-1 domain-containing protein</fullName>
    </recommendedName>
</protein>
<name>K9EB84_9LACT</name>
<feature type="transmembrane region" description="Helical" evidence="8">
    <location>
        <begin position="68"/>
        <end position="89"/>
    </location>
</feature>
<dbReference type="PROSITE" id="PS50928">
    <property type="entry name" value="ABC_TM1"/>
    <property type="match status" value="2"/>
</dbReference>